<sequence>MQSSKLLEQCVYRLRKNNALCKVVRKQPKRWGETTLWKKSTPFESGGTGLRENATASEECRFSPRKLV</sequence>
<organism evidence="2">
    <name type="scientific">Siphoviridae sp. ctjOC2</name>
    <dbReference type="NCBI Taxonomy" id="2825632"/>
    <lineage>
        <taxon>Viruses</taxon>
        <taxon>Duplodnaviria</taxon>
        <taxon>Heunggongvirae</taxon>
        <taxon>Uroviricota</taxon>
        <taxon>Caudoviricetes</taxon>
    </lineage>
</organism>
<feature type="region of interest" description="Disordered" evidence="1">
    <location>
        <begin position="42"/>
        <end position="68"/>
    </location>
</feature>
<name>A0A8S5Q7U5_9CAUD</name>
<evidence type="ECO:0000313" key="2">
    <source>
        <dbReference type="EMBL" id="DAE15446.1"/>
    </source>
</evidence>
<proteinExistence type="predicted"/>
<evidence type="ECO:0000256" key="1">
    <source>
        <dbReference type="SAM" id="MobiDB-lite"/>
    </source>
</evidence>
<reference evidence="2" key="1">
    <citation type="journal article" date="2021" name="Proc. Natl. Acad. Sci. U.S.A.">
        <title>A Catalog of Tens of Thousands of Viruses from Human Metagenomes Reveals Hidden Associations with Chronic Diseases.</title>
        <authorList>
            <person name="Tisza M.J."/>
            <person name="Buck C.B."/>
        </authorList>
    </citation>
    <scope>NUCLEOTIDE SEQUENCE</scope>
    <source>
        <strain evidence="2">CtjOC2</strain>
    </source>
</reference>
<protein>
    <submittedName>
        <fullName evidence="2">Uncharacterized protein</fullName>
    </submittedName>
</protein>
<dbReference type="EMBL" id="BK015605">
    <property type="protein sequence ID" value="DAE15446.1"/>
    <property type="molecule type" value="Genomic_DNA"/>
</dbReference>
<accession>A0A8S5Q7U5</accession>